<dbReference type="PROSITE" id="PS51005">
    <property type="entry name" value="NAC"/>
    <property type="match status" value="1"/>
</dbReference>
<evidence type="ECO:0000256" key="1">
    <source>
        <dbReference type="ARBA" id="ARBA00004123"/>
    </source>
</evidence>
<keyword evidence="5" id="KW-0539">Nucleus</keyword>
<dbReference type="InParanoid" id="A0A7N2KXS8"/>
<feature type="compositionally biased region" description="Basic and acidic residues" evidence="6">
    <location>
        <begin position="335"/>
        <end position="350"/>
    </location>
</feature>
<keyword evidence="2" id="KW-0805">Transcription regulation</keyword>
<dbReference type="SUPFAM" id="SSF101941">
    <property type="entry name" value="NAC domain"/>
    <property type="match status" value="1"/>
</dbReference>
<dbReference type="Gene3D" id="2.170.150.80">
    <property type="entry name" value="NAC domain"/>
    <property type="match status" value="1"/>
</dbReference>
<keyword evidence="3" id="KW-0238">DNA-binding</keyword>
<dbReference type="GO" id="GO:0006355">
    <property type="term" value="P:regulation of DNA-templated transcription"/>
    <property type="evidence" value="ECO:0007669"/>
    <property type="project" value="InterPro"/>
</dbReference>
<dbReference type="EnsemblPlants" id="QL02p055011:mrna">
    <property type="protein sequence ID" value="QL02p055011:mrna"/>
    <property type="gene ID" value="QL02p055011"/>
</dbReference>
<feature type="region of interest" description="Disordered" evidence="6">
    <location>
        <begin position="320"/>
        <end position="350"/>
    </location>
</feature>
<keyword evidence="9" id="KW-1185">Reference proteome</keyword>
<comment type="subcellular location">
    <subcellularLocation>
        <location evidence="1">Nucleus</location>
    </subcellularLocation>
</comment>
<accession>A0A7N2KXS8</accession>
<dbReference type="AlphaFoldDB" id="A0A7N2KXS8"/>
<evidence type="ECO:0000259" key="7">
    <source>
        <dbReference type="PROSITE" id="PS51005"/>
    </source>
</evidence>
<dbReference type="Proteomes" id="UP000594261">
    <property type="component" value="Chromosome 2"/>
</dbReference>
<dbReference type="GO" id="GO:0005634">
    <property type="term" value="C:nucleus"/>
    <property type="evidence" value="ECO:0007669"/>
    <property type="project" value="UniProtKB-SubCell"/>
</dbReference>
<evidence type="ECO:0000256" key="6">
    <source>
        <dbReference type="SAM" id="MobiDB-lite"/>
    </source>
</evidence>
<evidence type="ECO:0000256" key="2">
    <source>
        <dbReference type="ARBA" id="ARBA00023015"/>
    </source>
</evidence>
<keyword evidence="4" id="KW-0804">Transcription</keyword>
<dbReference type="InterPro" id="IPR036093">
    <property type="entry name" value="NAC_dom_sf"/>
</dbReference>
<feature type="domain" description="NAC" evidence="7">
    <location>
        <begin position="11"/>
        <end position="183"/>
    </location>
</feature>
<evidence type="ECO:0000256" key="5">
    <source>
        <dbReference type="ARBA" id="ARBA00023242"/>
    </source>
</evidence>
<name>A0A7N2KXS8_QUELO</name>
<proteinExistence type="predicted"/>
<dbReference type="Pfam" id="PF02365">
    <property type="entry name" value="NAM"/>
    <property type="match status" value="1"/>
</dbReference>
<protein>
    <recommendedName>
        <fullName evidence="7">NAC domain-containing protein</fullName>
    </recommendedName>
</protein>
<dbReference type="GO" id="GO:0003677">
    <property type="term" value="F:DNA binding"/>
    <property type="evidence" value="ECO:0007669"/>
    <property type="project" value="UniProtKB-KW"/>
</dbReference>
<evidence type="ECO:0000313" key="9">
    <source>
        <dbReference type="Proteomes" id="UP000594261"/>
    </source>
</evidence>
<organism evidence="8 9">
    <name type="scientific">Quercus lobata</name>
    <name type="common">Valley oak</name>
    <dbReference type="NCBI Taxonomy" id="97700"/>
    <lineage>
        <taxon>Eukaryota</taxon>
        <taxon>Viridiplantae</taxon>
        <taxon>Streptophyta</taxon>
        <taxon>Embryophyta</taxon>
        <taxon>Tracheophyta</taxon>
        <taxon>Spermatophyta</taxon>
        <taxon>Magnoliopsida</taxon>
        <taxon>eudicotyledons</taxon>
        <taxon>Gunneridae</taxon>
        <taxon>Pentapetalae</taxon>
        <taxon>rosids</taxon>
        <taxon>fabids</taxon>
        <taxon>Fagales</taxon>
        <taxon>Fagaceae</taxon>
        <taxon>Quercus</taxon>
    </lineage>
</organism>
<evidence type="ECO:0000256" key="4">
    <source>
        <dbReference type="ARBA" id="ARBA00023163"/>
    </source>
</evidence>
<dbReference type="InterPro" id="IPR003441">
    <property type="entry name" value="NAC-dom"/>
</dbReference>
<evidence type="ECO:0000256" key="3">
    <source>
        <dbReference type="ARBA" id="ARBA00023125"/>
    </source>
</evidence>
<reference evidence="8" key="2">
    <citation type="submission" date="2021-01" db="UniProtKB">
        <authorList>
            <consortium name="EnsemblPlants"/>
        </authorList>
    </citation>
    <scope>IDENTIFICATION</scope>
</reference>
<evidence type="ECO:0000313" key="8">
    <source>
        <dbReference type="EnsemblPlants" id="QL02p055011:mrna"/>
    </source>
</evidence>
<reference evidence="9" key="1">
    <citation type="journal article" date="2016" name="G3 (Bethesda)">
        <title>First Draft Assembly and Annotation of the Genome of a California Endemic Oak Quercus lobata Nee (Fagaceae).</title>
        <authorList>
            <person name="Sork V.L."/>
            <person name="Fitz-Gibbon S.T."/>
            <person name="Puiu D."/>
            <person name="Crepeau M."/>
            <person name="Gugger P.F."/>
            <person name="Sherman R."/>
            <person name="Stevens K."/>
            <person name="Langley C.H."/>
            <person name="Pellegrini M."/>
            <person name="Salzberg S.L."/>
        </authorList>
    </citation>
    <scope>NUCLEOTIDE SEQUENCE [LARGE SCALE GENOMIC DNA]</scope>
    <source>
        <strain evidence="9">cv. SW786</strain>
    </source>
</reference>
<dbReference type="PANTHER" id="PTHR31989">
    <property type="entry name" value="NAC DOMAIN-CONTAINING PROTEIN 82-RELATED"/>
    <property type="match status" value="1"/>
</dbReference>
<dbReference type="Gramene" id="QL02p055011:mrna">
    <property type="protein sequence ID" value="QL02p055011:mrna"/>
    <property type="gene ID" value="QL02p055011"/>
</dbReference>
<sequence>MTTSIKGMESMLVGFRFHPTDEELVSHYLRLKMEGNDSLVRVIPEVNVCKWEPCDLPMAHSLVQRAFVLCRLKIKTDEKTNVTARDEGEESSYIASDFENPMREDTIPEVHDQTEEDLESALQLLHQLQDYDASSSQLPLYNQQEPSFVDSTFTNGCNGLQFQSDDNEHEEDQRKFVDSLFVDQDEHPHEEILHLSHTDADTAQAKVECAMIEFGTVSFSDDNQHREDFLGLDAPFDCLPAPEPKFIRCISRVCSESSPESLPKIRTFKPQYQRRSHHVVGQTAARRRFQLKSNSSLKIDKNASRHNVTVDLPTEKNVTESNKEQKMAKGSNAKEILKSTRDGSAGSDRKGYLNFQETSLLVHESSPPWAQKKWLTSPEDSLLMGNVFPHFVPRRDMQWPDGHSLS</sequence>